<name>A0ABD5QMV5_9EURY</name>
<dbReference type="Proteomes" id="UP001596145">
    <property type="component" value="Unassembled WGS sequence"/>
</dbReference>
<evidence type="ECO:0000259" key="2">
    <source>
        <dbReference type="Pfam" id="PF04326"/>
    </source>
</evidence>
<organism evidence="3 4">
    <name type="scientific">Halorubrum glutamatedens</name>
    <dbReference type="NCBI Taxonomy" id="2707018"/>
    <lineage>
        <taxon>Archaea</taxon>
        <taxon>Methanobacteriati</taxon>
        <taxon>Methanobacteriota</taxon>
        <taxon>Stenosarchaea group</taxon>
        <taxon>Halobacteria</taxon>
        <taxon>Halobacteriales</taxon>
        <taxon>Haloferacaceae</taxon>
        <taxon>Halorubrum</taxon>
    </lineage>
</organism>
<feature type="compositionally biased region" description="Basic and acidic residues" evidence="1">
    <location>
        <begin position="174"/>
        <end position="187"/>
    </location>
</feature>
<evidence type="ECO:0000256" key="1">
    <source>
        <dbReference type="SAM" id="MobiDB-lite"/>
    </source>
</evidence>
<dbReference type="RefSeq" id="WP_122103855.1">
    <property type="nucleotide sequence ID" value="NZ_JBHSKV010000001.1"/>
</dbReference>
<sequence length="453" mass="50543">MAASGTVPIVHPVINWSEWTPLFPTRELGVIPQEPGIYLVSHKSLSGVQYVGHSRTDLHDRIWRMGNEIDSDEMPHRDPHTAAPCLWAIADEYSAEYRVCWASIDDIGDDEEQSSLTSTRTIGELATVNDLVGLKAAYIAGYRFVSRQSPTANFGYMIPGYEQSGPRSSGRRGGKLEQDDGEPGMREETISTWEQWDDVTSETWMGFDWETYDLGDFEDPYPDAEGVFRIWQKGTNTLTQVGATTNIRNQVLDAEPHDDGTMVSFDQREIGDISDRQAVATDLVGAHYLAKDIVPTSSVTKEDLPVDEIRDLIDQYESPTVEGKKTISDKQKIRKAVVALANAEGGYLLVGVADSGTVVGIENTGTGKDPQRVEERLLNIIEDGVDPRSPIRFTQIEEIDGGHVLIAEIEKADEIPYSENGRFYQRRGSESRKLNGMDLRQFVEERRTDSPPE</sequence>
<dbReference type="PANTHER" id="PTHR30595">
    <property type="entry name" value="GLPR-RELATED TRANSCRIPTIONAL REPRESSOR"/>
    <property type="match status" value="1"/>
</dbReference>
<feature type="domain" description="Schlafen AlbA-2" evidence="2">
    <location>
        <begin position="317"/>
        <end position="435"/>
    </location>
</feature>
<protein>
    <submittedName>
        <fullName evidence="3">Helix-turn-helix domain-containing protein</fullName>
    </submittedName>
</protein>
<dbReference type="AlphaFoldDB" id="A0ABD5QMV5"/>
<reference evidence="3 4" key="1">
    <citation type="journal article" date="2019" name="Int. J. Syst. Evol. Microbiol.">
        <title>The Global Catalogue of Microorganisms (GCM) 10K type strain sequencing project: providing services to taxonomists for standard genome sequencing and annotation.</title>
        <authorList>
            <consortium name="The Broad Institute Genomics Platform"/>
            <consortium name="The Broad Institute Genome Sequencing Center for Infectious Disease"/>
            <person name="Wu L."/>
            <person name="Ma J."/>
        </authorList>
    </citation>
    <scope>NUCLEOTIDE SEQUENCE [LARGE SCALE GENOMIC DNA]</scope>
    <source>
        <strain evidence="3 4">CGMCC 1.16026</strain>
    </source>
</reference>
<dbReference type="Gene3D" id="3.30.950.30">
    <property type="entry name" value="Schlafen, AAA domain"/>
    <property type="match status" value="1"/>
</dbReference>
<feature type="region of interest" description="Disordered" evidence="1">
    <location>
        <begin position="162"/>
        <end position="187"/>
    </location>
</feature>
<dbReference type="Pfam" id="PF04326">
    <property type="entry name" value="SLFN_AlbA_2"/>
    <property type="match status" value="1"/>
</dbReference>
<evidence type="ECO:0000313" key="3">
    <source>
        <dbReference type="EMBL" id="MFC5133487.1"/>
    </source>
</evidence>
<accession>A0ABD5QMV5</accession>
<gene>
    <name evidence="3" type="ORF">ACFPJA_01925</name>
</gene>
<dbReference type="InterPro" id="IPR007421">
    <property type="entry name" value="Schlafen_AlbA_2_dom"/>
</dbReference>
<proteinExistence type="predicted"/>
<dbReference type="PANTHER" id="PTHR30595:SF6">
    <property type="entry name" value="SCHLAFEN ALBA-2 DOMAIN-CONTAINING PROTEIN"/>
    <property type="match status" value="1"/>
</dbReference>
<dbReference type="EMBL" id="JBHSKV010000001">
    <property type="protein sequence ID" value="MFC5133487.1"/>
    <property type="molecule type" value="Genomic_DNA"/>
</dbReference>
<evidence type="ECO:0000313" key="4">
    <source>
        <dbReference type="Proteomes" id="UP001596145"/>
    </source>
</evidence>
<comment type="caution">
    <text evidence="3">The sequence shown here is derived from an EMBL/GenBank/DDBJ whole genome shotgun (WGS) entry which is preliminary data.</text>
</comment>
<dbReference type="InterPro" id="IPR038461">
    <property type="entry name" value="Schlafen_AlbA_2_dom_sf"/>
</dbReference>
<keyword evidence="4" id="KW-1185">Reference proteome</keyword>